<dbReference type="InterPro" id="IPR000515">
    <property type="entry name" value="MetI-like"/>
</dbReference>
<feature type="transmembrane region" description="Helical" evidence="8">
    <location>
        <begin position="567"/>
        <end position="589"/>
    </location>
</feature>
<dbReference type="InterPro" id="IPR035906">
    <property type="entry name" value="MetI-like_sf"/>
</dbReference>
<accession>A0ABV5T257</accession>
<dbReference type="PANTHER" id="PTHR43357">
    <property type="entry name" value="INNER MEMBRANE ABC TRANSPORTER PERMEASE PROTEIN YDCV"/>
    <property type="match status" value="1"/>
</dbReference>
<evidence type="ECO:0000256" key="6">
    <source>
        <dbReference type="ARBA" id="ARBA00022989"/>
    </source>
</evidence>
<keyword evidence="5 8" id="KW-0812">Transmembrane</keyword>
<organism evidence="10 11">
    <name type="scientific">Microbacterium terregens</name>
    <dbReference type="NCBI Taxonomy" id="69363"/>
    <lineage>
        <taxon>Bacteria</taxon>
        <taxon>Bacillati</taxon>
        <taxon>Actinomycetota</taxon>
        <taxon>Actinomycetes</taxon>
        <taxon>Micrococcales</taxon>
        <taxon>Microbacteriaceae</taxon>
        <taxon>Microbacterium</taxon>
    </lineage>
</organism>
<dbReference type="RefSeq" id="WP_344715328.1">
    <property type="nucleotide sequence ID" value="NZ_BAAAWH010000001.1"/>
</dbReference>
<evidence type="ECO:0000256" key="3">
    <source>
        <dbReference type="ARBA" id="ARBA00022475"/>
    </source>
</evidence>
<feature type="transmembrane region" description="Helical" evidence="8">
    <location>
        <begin position="224"/>
        <end position="247"/>
    </location>
</feature>
<proteinExistence type="inferred from homology"/>
<evidence type="ECO:0000256" key="8">
    <source>
        <dbReference type="RuleBase" id="RU363032"/>
    </source>
</evidence>
<dbReference type="PANTHER" id="PTHR43357:SF4">
    <property type="entry name" value="INNER MEMBRANE ABC TRANSPORTER PERMEASE PROTEIN YDCV"/>
    <property type="match status" value="1"/>
</dbReference>
<dbReference type="Proteomes" id="UP001589611">
    <property type="component" value="Unassembled WGS sequence"/>
</dbReference>
<keyword evidence="2 8" id="KW-0813">Transport</keyword>
<sequence length="639" mass="69345">MANDAPMTSDAPRGGLARLRREWALRPERNIQILIGIVAALLFVSPALAVIIGAFRTSPFTEGPQAGVWSLQPVIDVFTNPETWGTLWNTVLLTVASVVPAIILAVFFATLVTRTNALGKWLITGTMAVLVALPPLFYALSWSMLGNETVGLINVWLRGISSGFAEGYLWGQGPLNIESWGGLILVSIFRATAFMYLILIGPFSTMDRSLEEAARVSGAGPIRTFFGTQIPVLMPAISAVVVISTVASMEAFDVPVVLGVPADIYVLPTEVYRYLNDARNPFYGHASAVSILLLVILVGLLVIERRLQGRRRFTTVTGKGSRQGEWSLGRWRLPLFAFSLLYAVVAVLLPLLQLVLVSFSPYFGWNPTDWSKILDPQAGLTTKWFDTILSSQQSVNIFLQTAAVAALAAVLGMIAVIVILWAVKLRRGRLGTLLDGSQMLPMVVPGLLLALGIITVVLIGPWKTMYGSPLLLMAALFIAVVPLASRTIAGAIVQIPAELEEATRVSGGSRARALIAVVFRLLLPSALNGWLLCFVVASGTLAIPMLLGERRAPMLAIKVYDDYLAGNFSLAAASFVLFVVEILLIAMVIEALKRFLTRRARPRKLVMARSTDSDWTGAVHVRPTRLLPRKLDVEPTVDA</sequence>
<dbReference type="EMBL" id="JBHMBE010000004">
    <property type="protein sequence ID" value="MFB9646692.1"/>
    <property type="molecule type" value="Genomic_DNA"/>
</dbReference>
<keyword evidence="3" id="KW-1003">Cell membrane</keyword>
<evidence type="ECO:0000259" key="9">
    <source>
        <dbReference type="PROSITE" id="PS50928"/>
    </source>
</evidence>
<feature type="transmembrane region" description="Helical" evidence="8">
    <location>
        <begin position="443"/>
        <end position="462"/>
    </location>
</feature>
<evidence type="ECO:0000256" key="1">
    <source>
        <dbReference type="ARBA" id="ARBA00004429"/>
    </source>
</evidence>
<reference evidence="10 11" key="1">
    <citation type="submission" date="2024-09" db="EMBL/GenBank/DDBJ databases">
        <authorList>
            <person name="Sun Q."/>
            <person name="Mori K."/>
        </authorList>
    </citation>
    <scope>NUCLEOTIDE SEQUENCE [LARGE SCALE GENOMIC DNA]</scope>
    <source>
        <strain evidence="10 11">JCM 1342</strain>
    </source>
</reference>
<feature type="transmembrane region" description="Helical" evidence="8">
    <location>
        <begin position="180"/>
        <end position="203"/>
    </location>
</feature>
<name>A0ABV5T257_9MICO</name>
<keyword evidence="4" id="KW-0997">Cell inner membrane</keyword>
<feature type="transmembrane region" description="Helical" evidence="8">
    <location>
        <begin position="335"/>
        <end position="359"/>
    </location>
</feature>
<evidence type="ECO:0000256" key="5">
    <source>
        <dbReference type="ARBA" id="ARBA00022692"/>
    </source>
</evidence>
<keyword evidence="7 8" id="KW-0472">Membrane</keyword>
<dbReference type="SUPFAM" id="SSF161098">
    <property type="entry name" value="MetI-like"/>
    <property type="match status" value="2"/>
</dbReference>
<evidence type="ECO:0000313" key="11">
    <source>
        <dbReference type="Proteomes" id="UP001589611"/>
    </source>
</evidence>
<protein>
    <submittedName>
        <fullName evidence="10">ABC transporter permease</fullName>
    </submittedName>
</protein>
<feature type="transmembrane region" description="Helical" evidence="8">
    <location>
        <begin position="468"/>
        <end position="493"/>
    </location>
</feature>
<evidence type="ECO:0000256" key="7">
    <source>
        <dbReference type="ARBA" id="ARBA00023136"/>
    </source>
</evidence>
<dbReference type="PROSITE" id="PS50928">
    <property type="entry name" value="ABC_TM1"/>
    <property type="match status" value="2"/>
</dbReference>
<dbReference type="Gene3D" id="1.10.3720.10">
    <property type="entry name" value="MetI-like"/>
    <property type="match status" value="2"/>
</dbReference>
<feature type="domain" description="ABC transmembrane type-1" evidence="9">
    <location>
        <begin position="87"/>
        <end position="304"/>
    </location>
</feature>
<dbReference type="Pfam" id="PF00528">
    <property type="entry name" value="BPD_transp_1"/>
    <property type="match status" value="2"/>
</dbReference>
<keyword evidence="11" id="KW-1185">Reference proteome</keyword>
<feature type="domain" description="ABC transmembrane type-1" evidence="9">
    <location>
        <begin position="398"/>
        <end position="589"/>
    </location>
</feature>
<dbReference type="CDD" id="cd06261">
    <property type="entry name" value="TM_PBP2"/>
    <property type="match status" value="2"/>
</dbReference>
<comment type="similarity">
    <text evidence="8">Belongs to the binding-protein-dependent transport system permease family.</text>
</comment>
<feature type="transmembrane region" description="Helical" evidence="8">
    <location>
        <begin position="514"/>
        <end position="547"/>
    </location>
</feature>
<gene>
    <name evidence="10" type="ORF">ACFFPJ_12900</name>
</gene>
<evidence type="ECO:0000256" key="2">
    <source>
        <dbReference type="ARBA" id="ARBA00022448"/>
    </source>
</evidence>
<keyword evidence="6 8" id="KW-1133">Transmembrane helix</keyword>
<evidence type="ECO:0000256" key="4">
    <source>
        <dbReference type="ARBA" id="ARBA00022519"/>
    </source>
</evidence>
<feature type="transmembrane region" description="Helical" evidence="8">
    <location>
        <begin position="121"/>
        <end position="140"/>
    </location>
</feature>
<evidence type="ECO:0000313" key="10">
    <source>
        <dbReference type="EMBL" id="MFB9646692.1"/>
    </source>
</evidence>
<feature type="transmembrane region" description="Helical" evidence="8">
    <location>
        <begin position="282"/>
        <end position="303"/>
    </location>
</feature>
<feature type="transmembrane region" description="Helical" evidence="8">
    <location>
        <begin position="87"/>
        <end position="109"/>
    </location>
</feature>
<comment type="caution">
    <text evidence="10">The sequence shown here is derived from an EMBL/GenBank/DDBJ whole genome shotgun (WGS) entry which is preliminary data.</text>
</comment>
<feature type="transmembrane region" description="Helical" evidence="8">
    <location>
        <begin position="397"/>
        <end position="423"/>
    </location>
</feature>
<feature type="transmembrane region" description="Helical" evidence="8">
    <location>
        <begin position="31"/>
        <end position="55"/>
    </location>
</feature>
<comment type="subcellular location">
    <subcellularLocation>
        <location evidence="1">Cell inner membrane</location>
        <topology evidence="1">Multi-pass membrane protein</topology>
    </subcellularLocation>
    <subcellularLocation>
        <location evidence="8">Cell membrane</location>
        <topology evidence="8">Multi-pass membrane protein</topology>
    </subcellularLocation>
</comment>